<gene>
    <name evidence="2" type="ORF">DFJ66_7131</name>
</gene>
<evidence type="ECO:0000313" key="2">
    <source>
        <dbReference type="EMBL" id="RKT73794.1"/>
    </source>
</evidence>
<protein>
    <recommendedName>
        <fullName evidence="4">PPE family protein</fullName>
    </recommendedName>
</protein>
<proteinExistence type="predicted"/>
<evidence type="ECO:0000256" key="1">
    <source>
        <dbReference type="SAM" id="MobiDB-lite"/>
    </source>
</evidence>
<dbReference type="AlphaFoldDB" id="A0A495XLN1"/>
<name>A0A495XLN1_9PSEU</name>
<evidence type="ECO:0008006" key="4">
    <source>
        <dbReference type="Google" id="ProtNLM"/>
    </source>
</evidence>
<sequence>MADYRGLGFDPTPGDAEAVAAVSERCAAVVDVPAVPPGWSGAESAGAESAGAADAAASAGWAGVAAEGFAARWEAVVSEVAAVRRAMRAAADVLDAWATEVLGNRRRAEELDARAVRLRRELADAADEVDHTGALATFTPTHGELHAAAVARHDDLARRLAEVLAEARLLERDHHAAARRVAERLRDTEAVGPAPGEASDGCGEALVGFSAVTEEMASVLFGARPPAPGSIVPPGADSAGREGAGSAGIGRGGAAAFGAGLG</sequence>
<comment type="caution">
    <text evidence="2">The sequence shown here is derived from an EMBL/GenBank/DDBJ whole genome shotgun (WGS) entry which is preliminary data.</text>
</comment>
<keyword evidence="3" id="KW-1185">Reference proteome</keyword>
<reference evidence="2 3" key="1">
    <citation type="submission" date="2018-10" db="EMBL/GenBank/DDBJ databases">
        <title>Sequencing the genomes of 1000 actinobacteria strains.</title>
        <authorList>
            <person name="Klenk H.-P."/>
        </authorList>
    </citation>
    <scope>NUCLEOTIDE SEQUENCE [LARGE SCALE GENOMIC DNA]</scope>
    <source>
        <strain evidence="2 3">DSM 43911</strain>
    </source>
</reference>
<feature type="region of interest" description="Disordered" evidence="1">
    <location>
        <begin position="226"/>
        <end position="247"/>
    </location>
</feature>
<accession>A0A495XLN1</accession>
<dbReference type="RefSeq" id="WP_211351416.1">
    <property type="nucleotide sequence ID" value="NZ_JBIUBA010000082.1"/>
</dbReference>
<dbReference type="Proteomes" id="UP000272729">
    <property type="component" value="Unassembled WGS sequence"/>
</dbReference>
<organism evidence="2 3">
    <name type="scientific">Saccharothrix variisporea</name>
    <dbReference type="NCBI Taxonomy" id="543527"/>
    <lineage>
        <taxon>Bacteria</taxon>
        <taxon>Bacillati</taxon>
        <taxon>Actinomycetota</taxon>
        <taxon>Actinomycetes</taxon>
        <taxon>Pseudonocardiales</taxon>
        <taxon>Pseudonocardiaceae</taxon>
        <taxon>Saccharothrix</taxon>
    </lineage>
</organism>
<evidence type="ECO:0000313" key="3">
    <source>
        <dbReference type="Proteomes" id="UP000272729"/>
    </source>
</evidence>
<dbReference type="EMBL" id="RBXR01000001">
    <property type="protein sequence ID" value="RKT73794.1"/>
    <property type="molecule type" value="Genomic_DNA"/>
</dbReference>